<feature type="transmembrane region" description="Helical" evidence="1">
    <location>
        <begin position="700"/>
        <end position="719"/>
    </location>
</feature>
<dbReference type="InterPro" id="IPR050708">
    <property type="entry name" value="T6SS_VgrG/RHS"/>
</dbReference>
<gene>
    <name evidence="2" type="ORF">BOP93_17620</name>
</gene>
<evidence type="ECO:0008006" key="4">
    <source>
        <dbReference type="Google" id="ProtNLM"/>
    </source>
</evidence>
<keyword evidence="1" id="KW-1133">Transmembrane helix</keyword>
<keyword evidence="1" id="KW-0472">Membrane</keyword>
<evidence type="ECO:0000256" key="1">
    <source>
        <dbReference type="SAM" id="Phobius"/>
    </source>
</evidence>
<dbReference type="NCBIfam" id="TIGR03696">
    <property type="entry name" value="Rhs_assc_core"/>
    <property type="match status" value="1"/>
</dbReference>
<evidence type="ECO:0000313" key="2">
    <source>
        <dbReference type="EMBL" id="AUZ47331.1"/>
    </source>
</evidence>
<dbReference type="AlphaFoldDB" id="A0A2L0RZC0"/>
<dbReference type="Gene3D" id="2.180.10.10">
    <property type="entry name" value="RHS repeat-associated core"/>
    <property type="match status" value="1"/>
</dbReference>
<reference evidence="2 3" key="1">
    <citation type="journal article" date="2018" name="Front. Microbiol.">
        <title>Pseudomonas orientalis F9: A Potent Antagonist against Phytopathogens with Phytotoxic Effect in the Apple Flower.</title>
        <authorList>
            <person name="Zengerer V."/>
            <person name="Schmid M."/>
            <person name="Bieri M."/>
            <person name="Muller D.C."/>
            <person name="Remus-Emsermann M.N.P."/>
            <person name="Ahrens C.H."/>
            <person name="Pelludat C."/>
        </authorList>
    </citation>
    <scope>NUCLEOTIDE SEQUENCE [LARGE SCALE GENOMIC DNA]</scope>
    <source>
        <strain evidence="2 3">F9</strain>
    </source>
</reference>
<proteinExistence type="predicted"/>
<dbReference type="EMBL" id="CP018049">
    <property type="protein sequence ID" value="AUZ47331.1"/>
    <property type="molecule type" value="Genomic_DNA"/>
</dbReference>
<keyword evidence="1" id="KW-0812">Transmembrane</keyword>
<dbReference type="InterPro" id="IPR022385">
    <property type="entry name" value="Rhs_assc_core"/>
</dbReference>
<dbReference type="PANTHER" id="PTHR32305">
    <property type="match status" value="1"/>
</dbReference>
<protein>
    <recommendedName>
        <fullName evidence="4">RHS repeat protein</fullName>
    </recommendedName>
</protein>
<evidence type="ECO:0000313" key="3">
    <source>
        <dbReference type="Proteomes" id="UP000239888"/>
    </source>
</evidence>
<feature type="transmembrane region" description="Helical" evidence="1">
    <location>
        <begin position="676"/>
        <end position="693"/>
    </location>
</feature>
<dbReference type="KEGG" id="poi:BOP93_17620"/>
<organism evidence="2 3">
    <name type="scientific">Pseudomonas orientalis</name>
    <dbReference type="NCBI Taxonomy" id="76758"/>
    <lineage>
        <taxon>Bacteria</taxon>
        <taxon>Pseudomonadati</taxon>
        <taxon>Pseudomonadota</taxon>
        <taxon>Gammaproteobacteria</taxon>
        <taxon>Pseudomonadales</taxon>
        <taxon>Pseudomonadaceae</taxon>
        <taxon>Pseudomonas</taxon>
    </lineage>
</organism>
<name>A0A2L0RZC0_9PSED</name>
<accession>A0A2L0RZC0</accession>
<sequence>MSASLHRNTPSLVAFDPRGLTVRSVAYLRATPQAAPTARVRRQVYGASGLMLEQWDPRLHTLKSREPLIEANQVSVYSLSGTLIRSHDVDAGMRLMLAAPSGQLLQAWDGKGAYQRHDYDDLQRPVAVFEQAADEERPWCVERLVYARPTPEHRALNRVGRLVCHADPAGTQVFEEYGMSGQVLRQTRRFREALGVVDWPLAQADQDEQLDGERYTTRWIFDALGGTLEQVDAKGNGRQFAYGLDGQTKHIHLALKSGTRKTVIDRYVYNAAGQVETARLGNGVSSLAAYRPEDGRMNRLMAYRQNEPTAPLQDLHYDYDPVGNVSTLRDQAQPTQWGHNTQVNAACRYQYDSLYQLTQATGRESTAAAITPALPARISFGSTDAGLCRNYTQHYAYDEGGNLTRLRHVPSSGVGYTRDMQVASGSNRALSSEHPVGEWAQGFDANGNQQRLGRGVAMAWNVRNQLSRVTSVVRDKADSDEEAYVYAGDGQRALKLTHQQVAGSRQTARVYYLPGLEIRQQPLRRLNVLRLEVPRCTVEVLQWEPGLDERADGEPLRFCLTDQQSSHGLELGEQAELLSQESYFPYGGTAWWASRNAVQGSYKTRRYSGKERDGSGLYYYGFRYYAPWLQRWISPDPAGRAQLNPYLMAFNNPVTFVDSMGLQPTDMENPQIQDDIMLILILALLGLGAGALLGDARAGAAVGALMGGVLFGTSRFIIYQSAQPQAVARAAQQQEEDFGRAVSEMAIAAAEDARLSYEETERLVNFAYARRHGEEGITLMVHRHQGTLRGYVGPVDESGGIERALGGNRNPMPELRRMGYGAIVLRRPAREPAAASGQQAVPSAFEVGVTTQVAGSSRARRGRQALAQVPLVAPAVARAATPQMEFDTAKLVDAQLSGREGRSIALTFSHLREGRFGAVHWHPHRDQLWSADLHGYAASRGRGPYRLMLSHLGGQRYRVEGIRNPHR</sequence>
<dbReference type="Proteomes" id="UP000239888">
    <property type="component" value="Chromosome"/>
</dbReference>
<dbReference type="PANTHER" id="PTHR32305:SF15">
    <property type="entry name" value="PROTEIN RHSA-RELATED"/>
    <property type="match status" value="1"/>
</dbReference>